<dbReference type="InterPro" id="IPR057268">
    <property type="entry name" value="Ribosomal_L18"/>
</dbReference>
<dbReference type="CDD" id="cd00432">
    <property type="entry name" value="Ribosomal_L18_L5e"/>
    <property type="match status" value="1"/>
</dbReference>
<dbReference type="HAMAP" id="MF_01337_B">
    <property type="entry name" value="Ribosomal_uL18_B"/>
    <property type="match status" value="1"/>
</dbReference>
<dbReference type="FunFam" id="3.30.420.100:FF:000001">
    <property type="entry name" value="50S ribosomal protein L18"/>
    <property type="match status" value="1"/>
</dbReference>
<gene>
    <name evidence="7" type="primary">rplR</name>
    <name evidence="8" type="ORF">A2372_03500</name>
</gene>
<dbReference type="Gene3D" id="3.30.420.100">
    <property type="match status" value="1"/>
</dbReference>
<organism evidence="8 9">
    <name type="scientific">Candidatus Wolfebacteria bacterium RIFOXYB1_FULL_54_12</name>
    <dbReference type="NCBI Taxonomy" id="1802559"/>
    <lineage>
        <taxon>Bacteria</taxon>
        <taxon>Candidatus Wolfeibacteriota</taxon>
    </lineage>
</organism>
<comment type="caution">
    <text evidence="8">The sequence shown here is derived from an EMBL/GenBank/DDBJ whole genome shotgun (WGS) entry which is preliminary data.</text>
</comment>
<sequence length="118" mass="13192">MNKTKQLNQIKERRRIRTRAKLSGTMERPRLSVLRTNQFTSVQLIDDMTGKTLASASTRDMKTKEKGKITKAEALGEMIAKKAKDIKIDAAVFDRGGYNYHGRVKAVAEGARKGGLQI</sequence>
<dbReference type="SUPFAM" id="SSF53137">
    <property type="entry name" value="Translational machinery components"/>
    <property type="match status" value="1"/>
</dbReference>
<comment type="subunit">
    <text evidence="7">Part of the 50S ribosomal subunit; part of the 5S rRNA/L5/L18/L25 subcomplex. Contacts the 5S and 23S rRNAs.</text>
</comment>
<reference evidence="8 9" key="1">
    <citation type="journal article" date="2016" name="Nat. Commun.">
        <title>Thousands of microbial genomes shed light on interconnected biogeochemical processes in an aquifer system.</title>
        <authorList>
            <person name="Anantharaman K."/>
            <person name="Brown C.T."/>
            <person name="Hug L.A."/>
            <person name="Sharon I."/>
            <person name="Castelle C.J."/>
            <person name="Probst A.J."/>
            <person name="Thomas B.C."/>
            <person name="Singh A."/>
            <person name="Wilkins M.J."/>
            <person name="Karaoz U."/>
            <person name="Brodie E.L."/>
            <person name="Williams K.H."/>
            <person name="Hubbard S.S."/>
            <person name="Banfield J.F."/>
        </authorList>
    </citation>
    <scope>NUCLEOTIDE SEQUENCE [LARGE SCALE GENOMIC DNA]</scope>
</reference>
<comment type="similarity">
    <text evidence="1 7">Belongs to the universal ribosomal protein uL18 family.</text>
</comment>
<dbReference type="EMBL" id="MGIT01000002">
    <property type="protein sequence ID" value="OGM92888.1"/>
    <property type="molecule type" value="Genomic_DNA"/>
</dbReference>
<evidence type="ECO:0000313" key="8">
    <source>
        <dbReference type="EMBL" id="OGM92888.1"/>
    </source>
</evidence>
<evidence type="ECO:0000256" key="3">
    <source>
        <dbReference type="ARBA" id="ARBA00022884"/>
    </source>
</evidence>
<comment type="function">
    <text evidence="7">This is one of the proteins that bind and probably mediate the attachment of the 5S RNA into the large ribosomal subunit, where it forms part of the central protuberance.</text>
</comment>
<evidence type="ECO:0000313" key="9">
    <source>
        <dbReference type="Proteomes" id="UP000176422"/>
    </source>
</evidence>
<accession>A0A1F8DY22</accession>
<dbReference type="PANTHER" id="PTHR12899:SF3">
    <property type="entry name" value="LARGE RIBOSOMAL SUBUNIT PROTEIN UL18M"/>
    <property type="match status" value="1"/>
</dbReference>
<evidence type="ECO:0000256" key="7">
    <source>
        <dbReference type="HAMAP-Rule" id="MF_01337"/>
    </source>
</evidence>
<dbReference type="STRING" id="1802559.A2372_03500"/>
<evidence type="ECO:0000256" key="2">
    <source>
        <dbReference type="ARBA" id="ARBA00022730"/>
    </source>
</evidence>
<dbReference type="GO" id="GO:0006412">
    <property type="term" value="P:translation"/>
    <property type="evidence" value="ECO:0007669"/>
    <property type="project" value="UniProtKB-UniRule"/>
</dbReference>
<dbReference type="NCBIfam" id="TIGR00060">
    <property type="entry name" value="L18_bact"/>
    <property type="match status" value="1"/>
</dbReference>
<dbReference type="GO" id="GO:0003735">
    <property type="term" value="F:structural constituent of ribosome"/>
    <property type="evidence" value="ECO:0007669"/>
    <property type="project" value="InterPro"/>
</dbReference>
<keyword evidence="5 7" id="KW-0687">Ribonucleoprotein</keyword>
<keyword evidence="2 7" id="KW-0699">rRNA-binding</keyword>
<protein>
    <recommendedName>
        <fullName evidence="6 7">Large ribosomal subunit protein uL18</fullName>
    </recommendedName>
</protein>
<evidence type="ECO:0000256" key="6">
    <source>
        <dbReference type="ARBA" id="ARBA00035197"/>
    </source>
</evidence>
<dbReference type="AlphaFoldDB" id="A0A1F8DY22"/>
<proteinExistence type="inferred from homology"/>
<dbReference type="InterPro" id="IPR004389">
    <property type="entry name" value="Ribosomal_uL18_bac-type"/>
</dbReference>
<dbReference type="Proteomes" id="UP000176422">
    <property type="component" value="Unassembled WGS sequence"/>
</dbReference>
<dbReference type="PANTHER" id="PTHR12899">
    <property type="entry name" value="39S RIBOSOMAL PROTEIN L18, MITOCHONDRIAL"/>
    <property type="match status" value="1"/>
</dbReference>
<dbReference type="Pfam" id="PF00861">
    <property type="entry name" value="Ribosomal_L18p"/>
    <property type="match status" value="1"/>
</dbReference>
<dbReference type="InterPro" id="IPR005484">
    <property type="entry name" value="Ribosomal_uL18_bac/plant/anim"/>
</dbReference>
<keyword evidence="3 7" id="KW-0694">RNA-binding</keyword>
<evidence type="ECO:0000256" key="5">
    <source>
        <dbReference type="ARBA" id="ARBA00023274"/>
    </source>
</evidence>
<evidence type="ECO:0000256" key="1">
    <source>
        <dbReference type="ARBA" id="ARBA00007116"/>
    </source>
</evidence>
<dbReference type="GO" id="GO:0022625">
    <property type="term" value="C:cytosolic large ribosomal subunit"/>
    <property type="evidence" value="ECO:0007669"/>
    <property type="project" value="TreeGrafter"/>
</dbReference>
<keyword evidence="4 7" id="KW-0689">Ribosomal protein</keyword>
<evidence type="ECO:0000256" key="4">
    <source>
        <dbReference type="ARBA" id="ARBA00022980"/>
    </source>
</evidence>
<name>A0A1F8DY22_9BACT</name>
<dbReference type="GO" id="GO:0008097">
    <property type="term" value="F:5S rRNA binding"/>
    <property type="evidence" value="ECO:0007669"/>
    <property type="project" value="TreeGrafter"/>
</dbReference>